<proteinExistence type="predicted"/>
<evidence type="ECO:0000313" key="4">
    <source>
        <dbReference type="Proteomes" id="UP001630127"/>
    </source>
</evidence>
<feature type="signal peptide" evidence="1">
    <location>
        <begin position="1"/>
        <end position="21"/>
    </location>
</feature>
<dbReference type="Pfam" id="PF00188">
    <property type="entry name" value="CAP"/>
    <property type="match status" value="1"/>
</dbReference>
<dbReference type="CDD" id="cd05381">
    <property type="entry name" value="CAP_PR-1"/>
    <property type="match status" value="1"/>
</dbReference>
<accession>A0ABD3A589</accession>
<dbReference type="Gene3D" id="3.40.33.10">
    <property type="entry name" value="CAP"/>
    <property type="match status" value="1"/>
</dbReference>
<dbReference type="PANTHER" id="PTHR10334">
    <property type="entry name" value="CYSTEINE-RICH SECRETORY PROTEIN-RELATED"/>
    <property type="match status" value="1"/>
</dbReference>
<evidence type="ECO:0000256" key="1">
    <source>
        <dbReference type="SAM" id="SignalP"/>
    </source>
</evidence>
<keyword evidence="4" id="KW-1185">Reference proteome</keyword>
<feature type="domain" description="SCP" evidence="2">
    <location>
        <begin position="25"/>
        <end position="161"/>
    </location>
</feature>
<evidence type="ECO:0000313" key="3">
    <source>
        <dbReference type="EMBL" id="KAL3526708.1"/>
    </source>
</evidence>
<keyword evidence="1" id="KW-0732">Signal</keyword>
<dbReference type="FunFam" id="3.40.33.10:FF:000004">
    <property type="entry name" value="CAP, cysteine-rich secretory protein, antigen 5"/>
    <property type="match status" value="1"/>
</dbReference>
<dbReference type="InterPro" id="IPR014044">
    <property type="entry name" value="CAP_dom"/>
</dbReference>
<dbReference type="Proteomes" id="UP001630127">
    <property type="component" value="Unassembled WGS sequence"/>
</dbReference>
<dbReference type="AlphaFoldDB" id="A0ABD3A589"/>
<name>A0ABD3A589_9GENT</name>
<dbReference type="SUPFAM" id="SSF55797">
    <property type="entry name" value="PR-1-like"/>
    <property type="match status" value="1"/>
</dbReference>
<protein>
    <recommendedName>
        <fullName evidence="2">SCP domain-containing protein</fullName>
    </recommendedName>
</protein>
<dbReference type="InterPro" id="IPR035940">
    <property type="entry name" value="CAP_sf"/>
</dbReference>
<sequence>MCRILLLVLAITIVAIGNISALPSNAAEEYLETHNKARSVVGVSPLKWSLALAKSASLMTRYQRDRKNCSFANLTTNKYGGNQLLADGLVITPRRVVEYWVADWVFYNYANNTCYSGFSCGAYTQVVWNKSQELGCAQARCVKDQASLTICFYYPPGNIKGERPY</sequence>
<dbReference type="InterPro" id="IPR001283">
    <property type="entry name" value="CRISP-related"/>
</dbReference>
<dbReference type="SMART" id="SM00198">
    <property type="entry name" value="SCP"/>
    <property type="match status" value="1"/>
</dbReference>
<organism evidence="3 4">
    <name type="scientific">Cinchona calisaya</name>
    <dbReference type="NCBI Taxonomy" id="153742"/>
    <lineage>
        <taxon>Eukaryota</taxon>
        <taxon>Viridiplantae</taxon>
        <taxon>Streptophyta</taxon>
        <taxon>Embryophyta</taxon>
        <taxon>Tracheophyta</taxon>
        <taxon>Spermatophyta</taxon>
        <taxon>Magnoliopsida</taxon>
        <taxon>eudicotyledons</taxon>
        <taxon>Gunneridae</taxon>
        <taxon>Pentapetalae</taxon>
        <taxon>asterids</taxon>
        <taxon>lamiids</taxon>
        <taxon>Gentianales</taxon>
        <taxon>Rubiaceae</taxon>
        <taxon>Cinchonoideae</taxon>
        <taxon>Cinchoneae</taxon>
        <taxon>Cinchona</taxon>
    </lineage>
</organism>
<dbReference type="EMBL" id="JBJUIK010000005">
    <property type="protein sequence ID" value="KAL3526708.1"/>
    <property type="molecule type" value="Genomic_DNA"/>
</dbReference>
<gene>
    <name evidence="3" type="ORF">ACH5RR_011364</name>
</gene>
<dbReference type="PRINTS" id="PR00837">
    <property type="entry name" value="V5TPXLIKE"/>
</dbReference>
<feature type="chain" id="PRO_5044891732" description="SCP domain-containing protein" evidence="1">
    <location>
        <begin position="22"/>
        <end position="165"/>
    </location>
</feature>
<comment type="caution">
    <text evidence="3">The sequence shown here is derived from an EMBL/GenBank/DDBJ whole genome shotgun (WGS) entry which is preliminary data.</text>
</comment>
<evidence type="ECO:0000259" key="2">
    <source>
        <dbReference type="SMART" id="SM00198"/>
    </source>
</evidence>
<reference evidence="3 4" key="1">
    <citation type="submission" date="2024-11" db="EMBL/GenBank/DDBJ databases">
        <title>A near-complete genome assembly of Cinchona calisaya.</title>
        <authorList>
            <person name="Lian D.C."/>
            <person name="Zhao X.W."/>
            <person name="Wei L."/>
        </authorList>
    </citation>
    <scope>NUCLEOTIDE SEQUENCE [LARGE SCALE GENOMIC DNA]</scope>
    <source>
        <tissue evidence="3">Nenye</tissue>
    </source>
</reference>